<name>A0AAN8PUR6_PATCE</name>
<keyword evidence="7" id="KW-1185">Reference proteome</keyword>
<evidence type="ECO:0000313" key="6">
    <source>
        <dbReference type="EMBL" id="KAK6179486.1"/>
    </source>
</evidence>
<evidence type="ECO:0000256" key="1">
    <source>
        <dbReference type="ARBA" id="ARBA00023157"/>
    </source>
</evidence>
<sequence>MFTRLAFPVGILFILICCQDASSRFTDCGGWLEKDKGVIHTPNFPARFPTPIKCDWVIHNPDPEKKIITYFTQYFLKNSFHLSEYDEYKNEHDYKGIQYLGEINYENEYTSLATYKPYLVIRFKVHEIGKMHLRVEEFLKDVYGFNITYEIVDNRQDIRETCSAHDCSFLGHCVASSNYENYRCECFPKFFGEYCQYGPFCDPDKGKNMCENNGKCR</sequence>
<dbReference type="InterPro" id="IPR000859">
    <property type="entry name" value="CUB_dom"/>
</dbReference>
<evidence type="ECO:0000256" key="2">
    <source>
        <dbReference type="PROSITE-ProRule" id="PRU00076"/>
    </source>
</evidence>
<organism evidence="6 7">
    <name type="scientific">Patella caerulea</name>
    <name type="common">Rayed Mediterranean limpet</name>
    <dbReference type="NCBI Taxonomy" id="87958"/>
    <lineage>
        <taxon>Eukaryota</taxon>
        <taxon>Metazoa</taxon>
        <taxon>Spiralia</taxon>
        <taxon>Lophotrochozoa</taxon>
        <taxon>Mollusca</taxon>
        <taxon>Gastropoda</taxon>
        <taxon>Patellogastropoda</taxon>
        <taxon>Patelloidea</taxon>
        <taxon>Patellidae</taxon>
        <taxon>Patella</taxon>
    </lineage>
</organism>
<dbReference type="PROSITE" id="PS00022">
    <property type="entry name" value="EGF_1"/>
    <property type="match status" value="1"/>
</dbReference>
<dbReference type="EMBL" id="JAZGQO010000008">
    <property type="protein sequence ID" value="KAK6179486.1"/>
    <property type="molecule type" value="Genomic_DNA"/>
</dbReference>
<keyword evidence="3" id="KW-0732">Signal</keyword>
<comment type="caution">
    <text evidence="2">Lacks conserved residue(s) required for the propagation of feature annotation.</text>
</comment>
<keyword evidence="2" id="KW-0245">EGF-like domain</keyword>
<evidence type="ECO:0000259" key="4">
    <source>
        <dbReference type="PROSITE" id="PS01180"/>
    </source>
</evidence>
<dbReference type="InterPro" id="IPR000742">
    <property type="entry name" value="EGF"/>
</dbReference>
<feature type="domain" description="CUB" evidence="4">
    <location>
        <begin position="28"/>
        <end position="152"/>
    </location>
</feature>
<keyword evidence="1 2" id="KW-1015">Disulfide bond</keyword>
<dbReference type="AlphaFoldDB" id="A0AAN8PUR6"/>
<accession>A0AAN8PUR6</accession>
<dbReference type="PROSITE" id="PS01180">
    <property type="entry name" value="CUB"/>
    <property type="match status" value="1"/>
</dbReference>
<evidence type="ECO:0000259" key="5">
    <source>
        <dbReference type="PROSITE" id="PS50026"/>
    </source>
</evidence>
<protein>
    <submittedName>
        <fullName evidence="6">Uncharacterized protein</fullName>
    </submittedName>
</protein>
<proteinExistence type="predicted"/>
<dbReference type="SUPFAM" id="SSF49854">
    <property type="entry name" value="Spermadhesin, CUB domain"/>
    <property type="match status" value="1"/>
</dbReference>
<feature type="disulfide bond" evidence="2">
    <location>
        <begin position="167"/>
        <end position="184"/>
    </location>
</feature>
<comment type="caution">
    <text evidence="6">The sequence shown here is derived from an EMBL/GenBank/DDBJ whole genome shotgun (WGS) entry which is preliminary data.</text>
</comment>
<reference evidence="6 7" key="1">
    <citation type="submission" date="2024-01" db="EMBL/GenBank/DDBJ databases">
        <title>The genome of the rayed Mediterranean limpet Patella caerulea (Linnaeus, 1758).</title>
        <authorList>
            <person name="Anh-Thu Weber A."/>
            <person name="Halstead-Nussloch G."/>
        </authorList>
    </citation>
    <scope>NUCLEOTIDE SEQUENCE [LARGE SCALE GENOMIC DNA]</scope>
    <source>
        <strain evidence="6">AATW-2023a</strain>
        <tissue evidence="6">Whole specimen</tissue>
    </source>
</reference>
<dbReference type="Proteomes" id="UP001347796">
    <property type="component" value="Unassembled WGS sequence"/>
</dbReference>
<dbReference type="Gene3D" id="2.60.120.290">
    <property type="entry name" value="Spermadhesin, CUB domain"/>
    <property type="match status" value="1"/>
</dbReference>
<feature type="disulfide bond" evidence="2">
    <location>
        <begin position="186"/>
        <end position="195"/>
    </location>
</feature>
<feature type="chain" id="PRO_5043052498" evidence="3">
    <location>
        <begin position="24"/>
        <end position="217"/>
    </location>
</feature>
<gene>
    <name evidence="6" type="ORF">SNE40_011836</name>
</gene>
<evidence type="ECO:0000256" key="3">
    <source>
        <dbReference type="SAM" id="SignalP"/>
    </source>
</evidence>
<dbReference type="Pfam" id="PF00431">
    <property type="entry name" value="CUB"/>
    <property type="match status" value="1"/>
</dbReference>
<feature type="domain" description="EGF-like" evidence="5">
    <location>
        <begin position="158"/>
        <end position="196"/>
    </location>
</feature>
<feature type="signal peptide" evidence="3">
    <location>
        <begin position="1"/>
        <end position="23"/>
    </location>
</feature>
<evidence type="ECO:0000313" key="7">
    <source>
        <dbReference type="Proteomes" id="UP001347796"/>
    </source>
</evidence>
<dbReference type="SUPFAM" id="SSF57196">
    <property type="entry name" value="EGF/Laminin"/>
    <property type="match status" value="1"/>
</dbReference>
<dbReference type="PROSITE" id="PS50026">
    <property type="entry name" value="EGF_3"/>
    <property type="match status" value="1"/>
</dbReference>
<dbReference type="InterPro" id="IPR035914">
    <property type="entry name" value="Sperma_CUB_dom_sf"/>
</dbReference>